<feature type="compositionally biased region" description="Basic and acidic residues" evidence="1">
    <location>
        <begin position="29"/>
        <end position="40"/>
    </location>
</feature>
<organism evidence="2 3">
    <name type="scientific">Cinchona calisaya</name>
    <dbReference type="NCBI Taxonomy" id="153742"/>
    <lineage>
        <taxon>Eukaryota</taxon>
        <taxon>Viridiplantae</taxon>
        <taxon>Streptophyta</taxon>
        <taxon>Embryophyta</taxon>
        <taxon>Tracheophyta</taxon>
        <taxon>Spermatophyta</taxon>
        <taxon>Magnoliopsida</taxon>
        <taxon>eudicotyledons</taxon>
        <taxon>Gunneridae</taxon>
        <taxon>Pentapetalae</taxon>
        <taxon>asterids</taxon>
        <taxon>lamiids</taxon>
        <taxon>Gentianales</taxon>
        <taxon>Rubiaceae</taxon>
        <taxon>Cinchonoideae</taxon>
        <taxon>Cinchoneae</taxon>
        <taxon>Cinchona</taxon>
    </lineage>
</organism>
<feature type="region of interest" description="Disordered" evidence="1">
    <location>
        <begin position="1"/>
        <end position="40"/>
    </location>
</feature>
<feature type="region of interest" description="Disordered" evidence="1">
    <location>
        <begin position="98"/>
        <end position="142"/>
    </location>
</feature>
<evidence type="ECO:0000256" key="1">
    <source>
        <dbReference type="SAM" id="MobiDB-lite"/>
    </source>
</evidence>
<proteinExistence type="predicted"/>
<gene>
    <name evidence="2" type="ORF">ACH5RR_040306</name>
</gene>
<evidence type="ECO:0000313" key="3">
    <source>
        <dbReference type="Proteomes" id="UP001630127"/>
    </source>
</evidence>
<protein>
    <submittedName>
        <fullName evidence="2">Uncharacterized protein</fullName>
    </submittedName>
</protein>
<dbReference type="EMBL" id="JBJUIK010000017">
    <property type="protein sequence ID" value="KAL3497574.1"/>
    <property type="molecule type" value="Genomic_DNA"/>
</dbReference>
<keyword evidence="3" id="KW-1185">Reference proteome</keyword>
<name>A0ABD2XTS4_9GENT</name>
<reference evidence="2 3" key="1">
    <citation type="submission" date="2024-11" db="EMBL/GenBank/DDBJ databases">
        <title>A near-complete genome assembly of Cinchona calisaya.</title>
        <authorList>
            <person name="Lian D.C."/>
            <person name="Zhao X.W."/>
            <person name="Wei L."/>
        </authorList>
    </citation>
    <scope>NUCLEOTIDE SEQUENCE [LARGE SCALE GENOMIC DNA]</scope>
    <source>
        <tissue evidence="2">Nenye</tissue>
    </source>
</reference>
<dbReference type="Proteomes" id="UP001630127">
    <property type="component" value="Unassembled WGS sequence"/>
</dbReference>
<sequence>MTSKDMGVKEFVFKHSRDVHGDSTMTGATERDNEGGGELREVRLGRVKKLGSGRVSGDQICEIGKGGACEEGVYGIKVGRVSEEGICGVNLGGASEEGVRGIGHPKVVSETESESEEESGNKSVAKTHEEVEKETEEDVENEIEEVIPIPFKKWTKKKISSPLTSDFIRSKLLVL</sequence>
<comment type="caution">
    <text evidence="2">The sequence shown here is derived from an EMBL/GenBank/DDBJ whole genome shotgun (WGS) entry which is preliminary data.</text>
</comment>
<feature type="compositionally biased region" description="Basic and acidic residues" evidence="1">
    <location>
        <begin position="1"/>
        <end position="21"/>
    </location>
</feature>
<evidence type="ECO:0000313" key="2">
    <source>
        <dbReference type="EMBL" id="KAL3497574.1"/>
    </source>
</evidence>
<feature type="compositionally biased region" description="Acidic residues" evidence="1">
    <location>
        <begin position="132"/>
        <end position="142"/>
    </location>
</feature>
<dbReference type="AlphaFoldDB" id="A0ABD2XTS4"/>
<accession>A0ABD2XTS4</accession>